<dbReference type="EMBL" id="JANYMP010000048">
    <property type="protein sequence ID" value="MCS7484547.1"/>
    <property type="molecule type" value="Genomic_DNA"/>
</dbReference>
<keyword evidence="3" id="KW-1185">Reference proteome</keyword>
<evidence type="ECO:0000256" key="1">
    <source>
        <dbReference type="SAM" id="MobiDB-lite"/>
    </source>
</evidence>
<reference evidence="2" key="1">
    <citation type="submission" date="2022-08" db="EMBL/GenBank/DDBJ databases">
        <authorList>
            <person name="Tistechok S."/>
            <person name="Samborskyy M."/>
            <person name="Roman I."/>
        </authorList>
    </citation>
    <scope>NUCLEOTIDE SEQUENCE</scope>
    <source>
        <strain evidence="2">DSM 103496</strain>
    </source>
</reference>
<protein>
    <submittedName>
        <fullName evidence="2">DUF6191 domain-containing protein</fullName>
    </submittedName>
</protein>
<organism evidence="2 3">
    <name type="scientific">Umezawaea endophytica</name>
    <dbReference type="NCBI Taxonomy" id="1654476"/>
    <lineage>
        <taxon>Bacteria</taxon>
        <taxon>Bacillati</taxon>
        <taxon>Actinomycetota</taxon>
        <taxon>Actinomycetes</taxon>
        <taxon>Pseudonocardiales</taxon>
        <taxon>Pseudonocardiaceae</taxon>
        <taxon>Umezawaea</taxon>
    </lineage>
</organism>
<dbReference type="AlphaFoldDB" id="A0A9X3AJG6"/>
<evidence type="ECO:0000313" key="3">
    <source>
        <dbReference type="Proteomes" id="UP001141259"/>
    </source>
</evidence>
<name>A0A9X3AJG6_9PSEU</name>
<comment type="caution">
    <text evidence="2">The sequence shown here is derived from an EMBL/GenBank/DDBJ whole genome shotgun (WGS) entry which is preliminary data.</text>
</comment>
<dbReference type="Proteomes" id="UP001141259">
    <property type="component" value="Unassembled WGS sequence"/>
</dbReference>
<proteinExistence type="predicted"/>
<accession>A0A9X3AJG6</accession>
<feature type="region of interest" description="Disordered" evidence="1">
    <location>
        <begin position="60"/>
        <end position="103"/>
    </location>
</feature>
<dbReference type="InterPro" id="IPR045684">
    <property type="entry name" value="DUF6191"/>
</dbReference>
<sequence length="103" mass="11236">MGTLFALSLPGLVCLLFLLAVGERLVRRVRRRRGGAPVLSGAAFDQVTLLFYATKQAELDQRRTESMLRDEEDGAAPPRGPVDLDRGVVRLSPAAPRRRPPAG</sequence>
<evidence type="ECO:0000313" key="2">
    <source>
        <dbReference type="EMBL" id="MCS7484547.1"/>
    </source>
</evidence>
<feature type="compositionally biased region" description="Basic and acidic residues" evidence="1">
    <location>
        <begin position="60"/>
        <end position="69"/>
    </location>
</feature>
<dbReference type="RefSeq" id="WP_259629993.1">
    <property type="nucleotide sequence ID" value="NZ_JANYMP010000048.1"/>
</dbReference>
<dbReference type="Pfam" id="PF19690">
    <property type="entry name" value="DUF6191"/>
    <property type="match status" value="1"/>
</dbReference>
<gene>
    <name evidence="2" type="ORF">NZH93_47625</name>
</gene>